<keyword evidence="2" id="KW-0328">Glycosyltransferase</keyword>
<name>A0A564VB01_9FIRM</name>
<keyword evidence="3" id="KW-1185">Reference proteome</keyword>
<sequence>MKKVLFVINTLGGAGAEKALLELLKRFSPEQYQTDLYVLLEQGELISQVPEYVNILNRDYTAESVLTREGKKKLNKKVFRRLFTRGALFKNIPYLIKNISVMLKQKKIHADKLLWRVMSDSGMSLDKEYDMAIAYLEGGSTYFVHDHVKAKQKFTFLHVDYSYAGYSRKLDKNCYLDFDRVFTVSGEVKESFEKIYPECADRTFIFHNLIDRKEIIRKAELPGGFEDTYNGKRILTVGRLTVQKAYETAIDAMKLLKDQGVNVRWYVLGEGELKEQLQQKIDSLGLTGDFILLGAEENPYPYYKQCDLYVHATRFEGKSISVQEAQVLGCAILVSDCSGNREQVNDGIDGSLCQLSAEDISRNIKELLEDDEKCMQYRKNASRRISDNQEDEMKLFCCSRNDRNGAERNTKVRYI</sequence>
<dbReference type="RefSeq" id="WP_144092101.1">
    <property type="nucleotide sequence ID" value="NZ_CABHMX010000021.1"/>
</dbReference>
<reference evidence="2 3" key="1">
    <citation type="submission" date="2019-07" db="EMBL/GenBank/DDBJ databases">
        <authorList>
            <person name="Hibberd C M."/>
            <person name="Gehrig L. J."/>
            <person name="Chang H.-W."/>
            <person name="Venkatesh S."/>
        </authorList>
    </citation>
    <scope>NUCLEOTIDE SEQUENCE [LARGE SCALE GENOMIC DNA]</scope>
    <source>
        <strain evidence="2">Blautia_luti_SSTS_Bg7063</strain>
    </source>
</reference>
<dbReference type="EMBL" id="CABHNW010000003">
    <property type="protein sequence ID" value="VUX29588.1"/>
    <property type="molecule type" value="Genomic_DNA"/>
</dbReference>
<dbReference type="Gene3D" id="3.40.50.2000">
    <property type="entry name" value="Glycogen Phosphorylase B"/>
    <property type="match status" value="2"/>
</dbReference>
<dbReference type="InterPro" id="IPR001296">
    <property type="entry name" value="Glyco_trans_1"/>
</dbReference>
<organism evidence="2 3">
    <name type="scientific">Blautia luti</name>
    <dbReference type="NCBI Taxonomy" id="89014"/>
    <lineage>
        <taxon>Bacteria</taxon>
        <taxon>Bacillati</taxon>
        <taxon>Bacillota</taxon>
        <taxon>Clostridia</taxon>
        <taxon>Lachnospirales</taxon>
        <taxon>Lachnospiraceae</taxon>
        <taxon>Blautia</taxon>
    </lineage>
</organism>
<dbReference type="PANTHER" id="PTHR12526">
    <property type="entry name" value="GLYCOSYLTRANSFERASE"/>
    <property type="match status" value="1"/>
</dbReference>
<proteinExistence type="predicted"/>
<evidence type="ECO:0000313" key="3">
    <source>
        <dbReference type="Proteomes" id="UP000408482"/>
    </source>
</evidence>
<dbReference type="SUPFAM" id="SSF53756">
    <property type="entry name" value="UDP-Glycosyltransferase/glycogen phosphorylase"/>
    <property type="match status" value="1"/>
</dbReference>
<dbReference type="Proteomes" id="UP000408482">
    <property type="component" value="Unassembled WGS sequence"/>
</dbReference>
<dbReference type="Pfam" id="PF00534">
    <property type="entry name" value="Glycos_transf_1"/>
    <property type="match status" value="1"/>
</dbReference>
<protein>
    <submittedName>
        <fullName evidence="2">N-acetylgalactosamine-N,N '-diacetylbacillosaminyl-diphospho-undecaprenol 4-alpha-N-acetylgalactosaminyltransferase</fullName>
        <ecNumber evidence="2">2.4.1.291</ecNumber>
    </submittedName>
</protein>
<dbReference type="GO" id="GO:0016757">
    <property type="term" value="F:glycosyltransferase activity"/>
    <property type="evidence" value="ECO:0007669"/>
    <property type="project" value="UniProtKB-KW"/>
</dbReference>
<keyword evidence="2" id="KW-0808">Transferase</keyword>
<dbReference type="EC" id="2.4.1.291" evidence="2"/>
<evidence type="ECO:0000259" key="1">
    <source>
        <dbReference type="Pfam" id="PF00534"/>
    </source>
</evidence>
<dbReference type="CDD" id="cd03811">
    <property type="entry name" value="GT4_GT28_WabH-like"/>
    <property type="match status" value="1"/>
</dbReference>
<dbReference type="PANTHER" id="PTHR12526:SF630">
    <property type="entry name" value="GLYCOSYLTRANSFERASE"/>
    <property type="match status" value="1"/>
</dbReference>
<accession>A0A564VB01</accession>
<evidence type="ECO:0000313" key="2">
    <source>
        <dbReference type="EMBL" id="VUX29588.1"/>
    </source>
</evidence>
<dbReference type="AlphaFoldDB" id="A0A564VB01"/>
<feature type="domain" description="Glycosyl transferase family 1" evidence="1">
    <location>
        <begin position="232"/>
        <end position="383"/>
    </location>
</feature>
<gene>
    <name evidence="2" type="primary">pglJ_2</name>
    <name evidence="2" type="ORF">RSSSTS7063_01975</name>
</gene>